<feature type="transmembrane region" description="Helical" evidence="1">
    <location>
        <begin position="89"/>
        <end position="109"/>
    </location>
</feature>
<keyword evidence="1" id="KW-1133">Transmembrane helix</keyword>
<reference evidence="3" key="1">
    <citation type="journal article" date="2019" name="Int. J. Syst. Evol. Microbiol.">
        <title>The Global Catalogue of Microorganisms (GCM) 10K type strain sequencing project: providing services to taxonomists for standard genome sequencing and annotation.</title>
        <authorList>
            <consortium name="The Broad Institute Genomics Platform"/>
            <consortium name="The Broad Institute Genome Sequencing Center for Infectious Disease"/>
            <person name="Wu L."/>
            <person name="Ma J."/>
        </authorList>
    </citation>
    <scope>NUCLEOTIDE SEQUENCE [LARGE SCALE GENOMIC DNA]</scope>
    <source>
        <strain evidence="3">CGMCC 4.7319</strain>
    </source>
</reference>
<keyword evidence="1" id="KW-0472">Membrane</keyword>
<keyword evidence="1" id="KW-0812">Transmembrane</keyword>
<evidence type="ECO:0000256" key="1">
    <source>
        <dbReference type="SAM" id="Phobius"/>
    </source>
</evidence>
<sequence length="156" mass="16485">MRVPTLRDMSDADKAVTHELVVQRLAGEMFRAAAWAALGTFVLGVVVSTVIWGTAGLYGSLIGGAIAILSSLATLLLMRKTASLDPMFVMVAALGGFMGKLLVLLLAVILLRNQSWLEPKALGITLVATVLVTSYLEARASKRSRSQMVVPASEGA</sequence>
<dbReference type="EMBL" id="BMNC01000002">
    <property type="protein sequence ID" value="GGM81454.1"/>
    <property type="molecule type" value="Genomic_DNA"/>
</dbReference>
<keyword evidence="3" id="KW-1185">Reference proteome</keyword>
<accession>A0ABQ2HH44</accession>
<comment type="caution">
    <text evidence="2">The sequence shown here is derived from an EMBL/GenBank/DDBJ whole genome shotgun (WGS) entry which is preliminary data.</text>
</comment>
<feature type="transmembrane region" description="Helical" evidence="1">
    <location>
        <begin position="121"/>
        <end position="138"/>
    </location>
</feature>
<proteinExistence type="predicted"/>
<organism evidence="2 3">
    <name type="scientific">Lentzea pudingi</name>
    <dbReference type="NCBI Taxonomy" id="1789439"/>
    <lineage>
        <taxon>Bacteria</taxon>
        <taxon>Bacillati</taxon>
        <taxon>Actinomycetota</taxon>
        <taxon>Actinomycetes</taxon>
        <taxon>Pseudonocardiales</taxon>
        <taxon>Pseudonocardiaceae</taxon>
        <taxon>Lentzea</taxon>
    </lineage>
</organism>
<feature type="transmembrane region" description="Helical" evidence="1">
    <location>
        <begin position="58"/>
        <end position="77"/>
    </location>
</feature>
<evidence type="ECO:0008006" key="4">
    <source>
        <dbReference type="Google" id="ProtNLM"/>
    </source>
</evidence>
<feature type="transmembrane region" description="Helical" evidence="1">
    <location>
        <begin position="32"/>
        <end position="52"/>
    </location>
</feature>
<evidence type="ECO:0000313" key="3">
    <source>
        <dbReference type="Proteomes" id="UP000597656"/>
    </source>
</evidence>
<gene>
    <name evidence="2" type="ORF">GCM10011609_16780</name>
</gene>
<dbReference type="Proteomes" id="UP000597656">
    <property type="component" value="Unassembled WGS sequence"/>
</dbReference>
<evidence type="ECO:0000313" key="2">
    <source>
        <dbReference type="EMBL" id="GGM81454.1"/>
    </source>
</evidence>
<name>A0ABQ2HH44_9PSEU</name>
<protein>
    <recommendedName>
        <fullName evidence="4">ATP synthase protein I</fullName>
    </recommendedName>
</protein>